<keyword evidence="3 5" id="KW-0378">Hydrolase</keyword>
<evidence type="ECO:0000256" key="4">
    <source>
        <dbReference type="SAM" id="MobiDB-lite"/>
    </source>
</evidence>
<keyword evidence="3" id="KW-0648">Protein biosynthesis</keyword>
<comment type="similarity">
    <text evidence="1 3">Belongs to the polypeptide deformylase family.</text>
</comment>
<dbReference type="PANTHER" id="PTHR10458">
    <property type="entry name" value="PEPTIDE DEFORMYLASE"/>
    <property type="match status" value="1"/>
</dbReference>
<dbReference type="HAMAP" id="MF_00163">
    <property type="entry name" value="Pep_deformylase"/>
    <property type="match status" value="1"/>
</dbReference>
<evidence type="ECO:0000256" key="3">
    <source>
        <dbReference type="HAMAP-Rule" id="MF_00163"/>
    </source>
</evidence>
<dbReference type="CDD" id="cd00487">
    <property type="entry name" value="Pep_deformylase"/>
    <property type="match status" value="1"/>
</dbReference>
<dbReference type="InterPro" id="IPR023635">
    <property type="entry name" value="Peptide_deformylase"/>
</dbReference>
<sequence length="203" mass="22603">MAIRKLRVNDDPILRKKAREITEINDRIKTLAADMLDTMYDDEGVGLAAPQVGILRRLVVIDVGKGPIVMINPVIVEQKGSIVDVEGCLSFPDDAGYVERPEYVTAQFTNLEGQRCEVKGHMLLARAICHELDHLDGKVFIDKKVPTEKAEKMIEAQNKRLAKEQNKKITASGNQTDEMTSEAFEKPADMQTISALNGEDSHE</sequence>
<dbReference type="NCBIfam" id="NF001159">
    <property type="entry name" value="PRK00150.1-3"/>
    <property type="match status" value="1"/>
</dbReference>
<organism evidence="5 6">
    <name type="scientific">Pseudoramibacter porci</name>
    <dbReference type="NCBI Taxonomy" id="2606631"/>
    <lineage>
        <taxon>Bacteria</taxon>
        <taxon>Bacillati</taxon>
        <taxon>Bacillota</taxon>
        <taxon>Clostridia</taxon>
        <taxon>Eubacteriales</taxon>
        <taxon>Eubacteriaceae</taxon>
        <taxon>Pseudoramibacter</taxon>
    </lineage>
</organism>
<dbReference type="GO" id="GO:0042586">
    <property type="term" value="F:peptide deformylase activity"/>
    <property type="evidence" value="ECO:0007669"/>
    <property type="project" value="UniProtKB-UniRule"/>
</dbReference>
<evidence type="ECO:0000256" key="1">
    <source>
        <dbReference type="ARBA" id="ARBA00010759"/>
    </source>
</evidence>
<comment type="function">
    <text evidence="3">Removes the formyl group from the N-terminal Met of newly synthesized proteins. Requires at least a dipeptide for an efficient rate of reaction. N-terminal L-methionine is a prerequisite for activity but the enzyme has broad specificity at other positions.</text>
</comment>
<feature type="region of interest" description="Disordered" evidence="4">
    <location>
        <begin position="159"/>
        <end position="203"/>
    </location>
</feature>
<dbReference type="Pfam" id="PF01327">
    <property type="entry name" value="Pep_deformylase"/>
    <property type="match status" value="1"/>
</dbReference>
<keyword evidence="6" id="KW-1185">Reference proteome</keyword>
<dbReference type="PIRSF" id="PIRSF004749">
    <property type="entry name" value="Pep_def"/>
    <property type="match status" value="1"/>
</dbReference>
<dbReference type="EC" id="3.5.1.88" evidence="3"/>
<dbReference type="AlphaFoldDB" id="A0A7X2NET3"/>
<feature type="binding site" evidence="3">
    <location>
        <position position="88"/>
    </location>
    <ligand>
        <name>Fe cation</name>
        <dbReference type="ChEBI" id="CHEBI:24875"/>
    </ligand>
</feature>
<dbReference type="NCBIfam" id="TIGR00079">
    <property type="entry name" value="pept_deformyl"/>
    <property type="match status" value="1"/>
</dbReference>
<keyword evidence="3" id="KW-0479">Metal-binding</keyword>
<reference evidence="5 6" key="1">
    <citation type="submission" date="2019-08" db="EMBL/GenBank/DDBJ databases">
        <title>In-depth cultivation of the pig gut microbiome towards novel bacterial diversity and tailored functional studies.</title>
        <authorList>
            <person name="Wylensek D."/>
            <person name="Hitch T.C.A."/>
            <person name="Clavel T."/>
        </authorList>
    </citation>
    <scope>NUCLEOTIDE SEQUENCE [LARGE SCALE GENOMIC DNA]</scope>
    <source>
        <strain evidence="5 6">RF-744-FAT-4</strain>
    </source>
</reference>
<dbReference type="Proteomes" id="UP000461754">
    <property type="component" value="Unassembled WGS sequence"/>
</dbReference>
<feature type="active site" evidence="3">
    <location>
        <position position="131"/>
    </location>
</feature>
<dbReference type="Gene3D" id="3.90.45.10">
    <property type="entry name" value="Peptide deformylase"/>
    <property type="match status" value="1"/>
</dbReference>
<feature type="binding site" evidence="3">
    <location>
        <position position="134"/>
    </location>
    <ligand>
        <name>Fe cation</name>
        <dbReference type="ChEBI" id="CHEBI:24875"/>
    </ligand>
</feature>
<feature type="binding site" evidence="3">
    <location>
        <position position="130"/>
    </location>
    <ligand>
        <name>Fe cation</name>
        <dbReference type="ChEBI" id="CHEBI:24875"/>
    </ligand>
</feature>
<evidence type="ECO:0000313" key="5">
    <source>
        <dbReference type="EMBL" id="MSS19116.1"/>
    </source>
</evidence>
<dbReference type="SUPFAM" id="SSF56420">
    <property type="entry name" value="Peptide deformylase"/>
    <property type="match status" value="1"/>
</dbReference>
<dbReference type="GO" id="GO:0046872">
    <property type="term" value="F:metal ion binding"/>
    <property type="evidence" value="ECO:0007669"/>
    <property type="project" value="UniProtKB-KW"/>
</dbReference>
<comment type="caution">
    <text evidence="5">The sequence shown here is derived from an EMBL/GenBank/DDBJ whole genome shotgun (WGS) entry which is preliminary data.</text>
</comment>
<feature type="compositionally biased region" description="Polar residues" evidence="4">
    <location>
        <begin position="168"/>
        <end position="178"/>
    </location>
</feature>
<name>A0A7X2NET3_9FIRM</name>
<dbReference type="EMBL" id="VUMO01000001">
    <property type="protein sequence ID" value="MSS19116.1"/>
    <property type="molecule type" value="Genomic_DNA"/>
</dbReference>
<dbReference type="GO" id="GO:0006412">
    <property type="term" value="P:translation"/>
    <property type="evidence" value="ECO:0007669"/>
    <property type="project" value="UniProtKB-UniRule"/>
</dbReference>
<protein>
    <recommendedName>
        <fullName evidence="3">Peptide deformylase</fullName>
        <shortName evidence="3">PDF</shortName>
        <ecNumber evidence="3">3.5.1.88</ecNumber>
    </recommendedName>
    <alternativeName>
        <fullName evidence="3">Polypeptide deformylase</fullName>
    </alternativeName>
</protein>
<comment type="cofactor">
    <cofactor evidence="3">
        <name>Fe(2+)</name>
        <dbReference type="ChEBI" id="CHEBI:29033"/>
    </cofactor>
    <text evidence="3">Binds 1 Fe(2+) ion.</text>
</comment>
<evidence type="ECO:0000256" key="2">
    <source>
        <dbReference type="ARBA" id="ARBA00023004"/>
    </source>
</evidence>
<evidence type="ECO:0000313" key="6">
    <source>
        <dbReference type="Proteomes" id="UP000461754"/>
    </source>
</evidence>
<keyword evidence="2 3" id="KW-0408">Iron</keyword>
<dbReference type="PANTHER" id="PTHR10458:SF22">
    <property type="entry name" value="PEPTIDE DEFORMYLASE"/>
    <property type="match status" value="1"/>
</dbReference>
<proteinExistence type="inferred from homology"/>
<dbReference type="InterPro" id="IPR036821">
    <property type="entry name" value="Peptide_deformylase_sf"/>
</dbReference>
<dbReference type="PRINTS" id="PR01576">
    <property type="entry name" value="PDEFORMYLASE"/>
</dbReference>
<gene>
    <name evidence="3 5" type="primary">def</name>
    <name evidence="5" type="ORF">FYJ52_01635</name>
</gene>
<accession>A0A7X2NET3</accession>
<comment type="catalytic activity">
    <reaction evidence="3">
        <text>N-terminal N-formyl-L-methionyl-[peptide] + H2O = N-terminal L-methionyl-[peptide] + formate</text>
        <dbReference type="Rhea" id="RHEA:24420"/>
        <dbReference type="Rhea" id="RHEA-COMP:10639"/>
        <dbReference type="Rhea" id="RHEA-COMP:10640"/>
        <dbReference type="ChEBI" id="CHEBI:15377"/>
        <dbReference type="ChEBI" id="CHEBI:15740"/>
        <dbReference type="ChEBI" id="CHEBI:49298"/>
        <dbReference type="ChEBI" id="CHEBI:64731"/>
        <dbReference type="EC" id="3.5.1.88"/>
    </reaction>
</comment>